<evidence type="ECO:0000313" key="2">
    <source>
        <dbReference type="Proteomes" id="UP000317122"/>
    </source>
</evidence>
<dbReference type="EMBL" id="VLKT01000009">
    <property type="protein sequence ID" value="TWI39685.1"/>
    <property type="molecule type" value="Genomic_DNA"/>
</dbReference>
<dbReference type="AlphaFoldDB" id="A0A562P5F4"/>
<sequence>MRKLEEYEEIGLIGYPYDGDYIAVVDGKEDHIRLLGGELCGLDGATLTHQATALPRYYPQASRLVIATIRGDRLVAIRDY</sequence>
<protein>
    <submittedName>
        <fullName evidence="1">Uncharacterized protein</fullName>
    </submittedName>
</protein>
<proteinExistence type="predicted"/>
<gene>
    <name evidence="1" type="ORF">IQ26_01915</name>
</gene>
<dbReference type="Proteomes" id="UP000317122">
    <property type="component" value="Unassembled WGS sequence"/>
</dbReference>
<comment type="caution">
    <text evidence="1">The sequence shown here is derived from an EMBL/GenBank/DDBJ whole genome shotgun (WGS) entry which is preliminary data.</text>
</comment>
<organism evidence="1 2">
    <name type="scientific">Mesorhizobium tianshanense</name>
    <dbReference type="NCBI Taxonomy" id="39844"/>
    <lineage>
        <taxon>Bacteria</taxon>
        <taxon>Pseudomonadati</taxon>
        <taxon>Pseudomonadota</taxon>
        <taxon>Alphaproteobacteria</taxon>
        <taxon>Hyphomicrobiales</taxon>
        <taxon>Phyllobacteriaceae</taxon>
        <taxon>Mesorhizobium</taxon>
    </lineage>
</organism>
<accession>A0A562P5F4</accession>
<name>A0A562P5F4_9HYPH</name>
<evidence type="ECO:0000313" key="1">
    <source>
        <dbReference type="EMBL" id="TWI39685.1"/>
    </source>
</evidence>
<reference evidence="1 2" key="1">
    <citation type="journal article" date="2015" name="Stand. Genomic Sci.">
        <title>Genomic Encyclopedia of Bacterial and Archaeal Type Strains, Phase III: the genomes of soil and plant-associated and newly described type strains.</title>
        <authorList>
            <person name="Whitman W.B."/>
            <person name="Woyke T."/>
            <person name="Klenk H.P."/>
            <person name="Zhou Y."/>
            <person name="Lilburn T.G."/>
            <person name="Beck B.J."/>
            <person name="De Vos P."/>
            <person name="Vandamme P."/>
            <person name="Eisen J.A."/>
            <person name="Garrity G."/>
            <person name="Hugenholtz P."/>
            <person name="Kyrpides N.C."/>
        </authorList>
    </citation>
    <scope>NUCLEOTIDE SEQUENCE [LARGE SCALE GENOMIC DNA]</scope>
    <source>
        <strain evidence="1 2">CGMCC 1.2546</strain>
    </source>
</reference>
<keyword evidence="2" id="KW-1185">Reference proteome</keyword>